<evidence type="ECO:0000313" key="1">
    <source>
        <dbReference type="EMBL" id="APG91815.1"/>
    </source>
</evidence>
<evidence type="ECO:0000313" key="2">
    <source>
        <dbReference type="Proteomes" id="UP000182306"/>
    </source>
</evidence>
<accession>A0A1L3LP08</accession>
<dbReference type="Proteomes" id="UP000182306">
    <property type="component" value="Chromosome"/>
</dbReference>
<name>A0A1L3LP08_9HYPH</name>
<dbReference type="AlphaFoldDB" id="A0A1L3LP08"/>
<reference evidence="1 2" key="1">
    <citation type="submission" date="2015-10" db="EMBL/GenBank/DDBJ databases">
        <title>Genomic differences between typical nodule nitrogen-fixing rhizobial strains and those coming from bean seeds.</title>
        <authorList>
            <person name="Peralta H."/>
            <person name="Aguilar-Vera A."/>
            <person name="Diaz R."/>
            <person name="Mora Y."/>
            <person name="Martinez-Batallar G."/>
            <person name="Salazar E."/>
            <person name="Vargas-Lagunas C."/>
            <person name="Encarnacion S."/>
            <person name="Girard L."/>
            <person name="Mora J."/>
        </authorList>
    </citation>
    <scope>NUCLEOTIDE SEQUENCE [LARGE SCALE GENOMIC DNA]</scope>
    <source>
        <strain evidence="1 2">CFNEI 73</strain>
    </source>
</reference>
<dbReference type="KEGG" id="same:SAMCFNEI73_Ch2537"/>
<dbReference type="RefSeq" id="WP_156911497.1">
    <property type="nucleotide sequence ID" value="NZ_CP013107.1"/>
</dbReference>
<keyword evidence="2" id="KW-1185">Reference proteome</keyword>
<dbReference type="STRING" id="194963.SAMCFNEI73_Ch2537"/>
<dbReference type="OrthoDB" id="9948816at2"/>
<protein>
    <submittedName>
        <fullName evidence="1">Uncharacterized protein</fullName>
    </submittedName>
</protein>
<organism evidence="1 2">
    <name type="scientific">Sinorhizobium americanum</name>
    <dbReference type="NCBI Taxonomy" id="194963"/>
    <lineage>
        <taxon>Bacteria</taxon>
        <taxon>Pseudomonadati</taxon>
        <taxon>Pseudomonadota</taxon>
        <taxon>Alphaproteobacteria</taxon>
        <taxon>Hyphomicrobiales</taxon>
        <taxon>Rhizobiaceae</taxon>
        <taxon>Sinorhizobium/Ensifer group</taxon>
        <taxon>Sinorhizobium</taxon>
    </lineage>
</organism>
<proteinExistence type="predicted"/>
<gene>
    <name evidence="1" type="ORF">SAMCFNEI73_Ch2537</name>
</gene>
<dbReference type="EMBL" id="CP013107">
    <property type="protein sequence ID" value="APG91815.1"/>
    <property type="molecule type" value="Genomic_DNA"/>
</dbReference>
<sequence length="45" mass="4837">MSYSLMIIARATGFYENSAHVYALVGIVQQHAARVAQTLPQGTGN</sequence>